<sequence length="78" mass="8779">MTQNKSVDRRVMNTQNADLGVCLASLPAQAKHFKYKSQKVSCSYWWKNVKLNVVVVVVVLLIILLLIIILLATGFGLY</sequence>
<evidence type="ECO:0000313" key="4">
    <source>
        <dbReference type="Proteomes" id="UP000261420"/>
    </source>
</evidence>
<dbReference type="Gene3D" id="1.20.5.110">
    <property type="match status" value="1"/>
</dbReference>
<keyword evidence="4" id="KW-1185">Reference proteome</keyword>
<feature type="domain" description="V-SNARE coiled-coil homology" evidence="2">
    <location>
        <begin position="26"/>
        <end position="67"/>
    </location>
</feature>
<proteinExistence type="predicted"/>
<dbReference type="AlphaFoldDB" id="A0A3B4TL13"/>
<evidence type="ECO:0000313" key="3">
    <source>
        <dbReference type="Ensembl" id="ENSSDUP00000006924.1"/>
    </source>
</evidence>
<dbReference type="OMA" id="PAQAKHF"/>
<accession>A0A3B4TL13</accession>
<evidence type="ECO:0000259" key="2">
    <source>
        <dbReference type="Pfam" id="PF00957"/>
    </source>
</evidence>
<organism evidence="3 4">
    <name type="scientific">Seriola dumerili</name>
    <name type="common">Greater amberjack</name>
    <name type="synonym">Caranx dumerili</name>
    <dbReference type="NCBI Taxonomy" id="41447"/>
    <lineage>
        <taxon>Eukaryota</taxon>
        <taxon>Metazoa</taxon>
        <taxon>Chordata</taxon>
        <taxon>Craniata</taxon>
        <taxon>Vertebrata</taxon>
        <taxon>Euteleostomi</taxon>
        <taxon>Actinopterygii</taxon>
        <taxon>Neopterygii</taxon>
        <taxon>Teleostei</taxon>
        <taxon>Neoteleostei</taxon>
        <taxon>Acanthomorphata</taxon>
        <taxon>Carangaria</taxon>
        <taxon>Carangiformes</taxon>
        <taxon>Carangidae</taxon>
        <taxon>Seriola</taxon>
    </lineage>
</organism>
<dbReference type="Proteomes" id="UP000261420">
    <property type="component" value="Unplaced"/>
</dbReference>
<feature type="transmembrane region" description="Helical" evidence="1">
    <location>
        <begin position="54"/>
        <end position="77"/>
    </location>
</feature>
<dbReference type="InterPro" id="IPR042855">
    <property type="entry name" value="V_SNARE_CC"/>
</dbReference>
<evidence type="ECO:0000256" key="1">
    <source>
        <dbReference type="SAM" id="Phobius"/>
    </source>
</evidence>
<dbReference type="Pfam" id="PF00957">
    <property type="entry name" value="Synaptobrevin"/>
    <property type="match status" value="1"/>
</dbReference>
<keyword evidence="1" id="KW-0812">Transmembrane</keyword>
<name>A0A3B4TL13_SERDU</name>
<keyword evidence="1" id="KW-0472">Membrane</keyword>
<reference evidence="3" key="2">
    <citation type="submission" date="2025-09" db="UniProtKB">
        <authorList>
            <consortium name="Ensembl"/>
        </authorList>
    </citation>
    <scope>IDENTIFICATION</scope>
</reference>
<keyword evidence="1" id="KW-1133">Transmembrane helix</keyword>
<dbReference type="STRING" id="41447.ENSSDUP00000006924"/>
<protein>
    <recommendedName>
        <fullName evidence="2">V-SNARE coiled-coil homology domain-containing protein</fullName>
    </recommendedName>
</protein>
<dbReference type="Ensembl" id="ENSSDUT00000007056.1">
    <property type="protein sequence ID" value="ENSSDUP00000006924.1"/>
    <property type="gene ID" value="ENSSDUG00000005103.1"/>
</dbReference>
<reference evidence="3" key="1">
    <citation type="submission" date="2025-08" db="UniProtKB">
        <authorList>
            <consortium name="Ensembl"/>
        </authorList>
    </citation>
    <scope>IDENTIFICATION</scope>
</reference>